<dbReference type="GO" id="GO:0016787">
    <property type="term" value="F:hydrolase activity"/>
    <property type="evidence" value="ECO:0007669"/>
    <property type="project" value="InterPro"/>
</dbReference>
<dbReference type="AlphaFoldDB" id="A0A6S7B991"/>
<accession>A0A6S7B991</accession>
<evidence type="ECO:0000259" key="1">
    <source>
        <dbReference type="SMART" id="SM00487"/>
    </source>
</evidence>
<dbReference type="EMBL" id="CADIJQ010000007">
    <property type="protein sequence ID" value="CAB3722924.1"/>
    <property type="molecule type" value="Genomic_DNA"/>
</dbReference>
<dbReference type="InterPro" id="IPR006935">
    <property type="entry name" value="Helicase/UvrB_N"/>
</dbReference>
<name>A0A6S7B991_9BURK</name>
<dbReference type="GO" id="GO:0005829">
    <property type="term" value="C:cytosol"/>
    <property type="evidence" value="ECO:0007669"/>
    <property type="project" value="TreeGrafter"/>
</dbReference>
<dbReference type="InterPro" id="IPR027417">
    <property type="entry name" value="P-loop_NTPase"/>
</dbReference>
<keyword evidence="3" id="KW-1185">Reference proteome</keyword>
<dbReference type="SUPFAM" id="SSF52540">
    <property type="entry name" value="P-loop containing nucleoside triphosphate hydrolases"/>
    <property type="match status" value="2"/>
</dbReference>
<dbReference type="InterPro" id="IPR050742">
    <property type="entry name" value="Helicase_Restrict-Modif_Enz"/>
</dbReference>
<dbReference type="SMART" id="SM00487">
    <property type="entry name" value="DEXDc"/>
    <property type="match status" value="1"/>
</dbReference>
<evidence type="ECO:0000313" key="2">
    <source>
        <dbReference type="EMBL" id="CAB3722924.1"/>
    </source>
</evidence>
<dbReference type="Pfam" id="PF04851">
    <property type="entry name" value="ResIII"/>
    <property type="match status" value="1"/>
</dbReference>
<dbReference type="Gene3D" id="3.40.50.300">
    <property type="entry name" value="P-loop containing nucleotide triphosphate hydrolases"/>
    <property type="match status" value="2"/>
</dbReference>
<feature type="domain" description="Helicase ATP-binding" evidence="1">
    <location>
        <begin position="31"/>
        <end position="281"/>
    </location>
</feature>
<gene>
    <name evidence="2" type="ORF">LMG3441_03972</name>
</gene>
<dbReference type="PANTHER" id="PTHR47396:SF1">
    <property type="entry name" value="ATP-DEPENDENT HELICASE IRC3-RELATED"/>
    <property type="match status" value="1"/>
</dbReference>
<dbReference type="Proteomes" id="UP000494269">
    <property type="component" value="Unassembled WGS sequence"/>
</dbReference>
<dbReference type="GO" id="GO:0003677">
    <property type="term" value="F:DNA binding"/>
    <property type="evidence" value="ECO:0007669"/>
    <property type="project" value="InterPro"/>
</dbReference>
<dbReference type="InterPro" id="IPR014001">
    <property type="entry name" value="Helicase_ATP-bd"/>
</dbReference>
<dbReference type="GO" id="GO:0005524">
    <property type="term" value="F:ATP binding"/>
    <property type="evidence" value="ECO:0007669"/>
    <property type="project" value="InterPro"/>
</dbReference>
<evidence type="ECO:0000313" key="3">
    <source>
        <dbReference type="Proteomes" id="UP000494269"/>
    </source>
</evidence>
<organism evidence="2 3">
    <name type="scientific">Achromobacter kerstersii</name>
    <dbReference type="NCBI Taxonomy" id="1353890"/>
    <lineage>
        <taxon>Bacteria</taxon>
        <taxon>Pseudomonadati</taxon>
        <taxon>Pseudomonadota</taxon>
        <taxon>Betaproteobacteria</taxon>
        <taxon>Burkholderiales</taxon>
        <taxon>Alcaligenaceae</taxon>
        <taxon>Achromobacter</taxon>
    </lineage>
</organism>
<protein>
    <recommendedName>
        <fullName evidence="1">Helicase ATP-binding domain-containing protein</fullName>
    </recommendedName>
</protein>
<proteinExistence type="predicted"/>
<reference evidence="2 3" key="1">
    <citation type="submission" date="2020-04" db="EMBL/GenBank/DDBJ databases">
        <authorList>
            <person name="De Canck E."/>
        </authorList>
    </citation>
    <scope>NUCLEOTIDE SEQUENCE [LARGE SCALE GENOMIC DNA]</scope>
    <source>
        <strain evidence="2 3">LMG 3441</strain>
    </source>
</reference>
<sequence>MLKLKKYQEDALATLVDFLKRCRNVSVAEAYQDALQSQQRTGESYHEIFTDIPCVCLRVPTGGGKTLLAAHAVAQVGKAVKDSDAPIALWLTPSDTIRTQTLEALSDVRHPYRQALAHYFGDRVRVADLESLQTIGSGDVGKACIIVVATIQSLNVSDTSKRNVYSFFEELAEHFRDLPPALTAGLEKVTEADLASQPFLTVKDIGRVKWSVANWIHLHRPLVVVDEAHNNRTDRFFKTLGRLNPSCVVELTATPVAGNNVLYHVSAQELRAEQMIKLPIVLAEHPEGWRECLRDSILTRDGLEVVALKEEDYVRPIVLVQAMPKGGEATVDVVKQHLLEQENIPAEQIAIATGSQKGLDGINLLDPTCPIRYVITVEALKEGWDCSFAYVLSSLQSVNSAKDVEQLLGRVLRMPYAKDRSQTPLNKAYAHIVATNFAEAASNLRDRLVQNMGFERLDTAGLIVPQLLLPITDGTCGAPLQQATKVPDCHVALPAVPETQNWPEELKSQVEIHPTSQGATLVLKGDVDSETLKQAEAFVTAALPAKAREKVSQQFADHRAIRQAMRAPAQLGIQFAAIPQLCLELDGYLEVVEKDTLAQLGDWSLLDTPVQLANFTIHETVNSFEIDVNGEKVKFKHIDAQQLKLNEVASHVSEQDLVRWLDVQVRQPYLSQQQLQAYLVRMLTHLTHDKGLSLTALVRARFQLADAIKAEVERLRQQAMQKGFQGRLFEMAVPKPEDMAQYSFTFDPGKYPARNIYQGGYEFSKHFFPVIHDLREKTGAGKTAEEFRCAMAIDAHAKVKQWVRNIEKQPQCSFWLPTASDYFYPDFVAELADGRVLVVEYKGEPYKTNDDSKEKMQVGFQWEKSSGGRCLFLFAVEEDDIGRDVFTQLRDKLTS</sequence>
<dbReference type="RefSeq" id="WP_175170716.1">
    <property type="nucleotide sequence ID" value="NZ_CADIJQ010000007.1"/>
</dbReference>
<dbReference type="PANTHER" id="PTHR47396">
    <property type="entry name" value="TYPE I RESTRICTION ENZYME ECOKI R PROTEIN"/>
    <property type="match status" value="1"/>
</dbReference>